<comment type="caution">
    <text evidence="2">The sequence shown here is derived from an EMBL/GenBank/DDBJ whole genome shotgun (WGS) entry which is preliminary data.</text>
</comment>
<sequence>MTWAAATALSTIRLVHSASTNNISHISFPPCSTTRFSLNFRPINEPAVSLTMSDSLSGASVMETAVEVIVRPVPPLTQINGTHYVSNSSEVISLRFFHEWQGFKQDVLEASDSLDLSHPVPYTDDVSESYVVGSELGLTGRFSKNVCDPVSKVFATTCLSHLKFGDYQSSAGPTDTSQVPDITMFNTTGPPRPAAVGELKSFWTVELEDYSIREGYQRLIGIQHHIAQLVKYMRSSKLKFGFLSTYEWTVFIRRTAPYHFDMSLPIARDASNPSLRQCFLALGVVASKDWKFIEPPDFNIAQLRVPTGPSLQASIRPSAFRNQIGTKEEISDMLGSSSILYGADDGLATTFVNCKRIIRQSPAKAIYEVSWDGKPAIAKCWSPSRIERFADEARTYENIHAQRPAGFVFFPSLLSIGKICCSSIFPQGYIIVMTKVDGERLDKQWNHLSGTVKEHIRSEIYKAIKVLRRASTIVIDSGMHNVLYDPETNAVTMVDFELMQACEEDTMSPDEPEMFSIFGHYPSRVRVHHEGG</sequence>
<evidence type="ECO:0000256" key="1">
    <source>
        <dbReference type="SAM" id="SignalP"/>
    </source>
</evidence>
<feature type="chain" id="PRO_5040820815" description="Protein kinase domain-containing protein" evidence="1">
    <location>
        <begin position="18"/>
        <end position="532"/>
    </location>
</feature>
<protein>
    <recommendedName>
        <fullName evidence="4">Protein kinase domain-containing protein</fullName>
    </recommendedName>
</protein>
<dbReference type="EMBL" id="CAJVNV010000639">
    <property type="protein sequence ID" value="CAG8328326.1"/>
    <property type="molecule type" value="Genomic_DNA"/>
</dbReference>
<accession>A0A9W4IS56</accession>
<dbReference type="SUPFAM" id="SSF56112">
    <property type="entry name" value="Protein kinase-like (PK-like)"/>
    <property type="match status" value="1"/>
</dbReference>
<proteinExistence type="predicted"/>
<organism evidence="2 3">
    <name type="scientific">Penicillium nalgiovense</name>
    <dbReference type="NCBI Taxonomy" id="60175"/>
    <lineage>
        <taxon>Eukaryota</taxon>
        <taxon>Fungi</taxon>
        <taxon>Dikarya</taxon>
        <taxon>Ascomycota</taxon>
        <taxon>Pezizomycotina</taxon>
        <taxon>Eurotiomycetes</taxon>
        <taxon>Eurotiomycetidae</taxon>
        <taxon>Eurotiales</taxon>
        <taxon>Aspergillaceae</taxon>
        <taxon>Penicillium</taxon>
    </lineage>
</organism>
<name>A0A9W4IS56_PENNA</name>
<keyword evidence="1" id="KW-0732">Signal</keyword>
<gene>
    <name evidence="2" type="ORF">PNAL_LOCUS10533</name>
</gene>
<evidence type="ECO:0000313" key="2">
    <source>
        <dbReference type="EMBL" id="CAG8328326.1"/>
    </source>
</evidence>
<reference evidence="2" key="1">
    <citation type="submission" date="2021-07" db="EMBL/GenBank/DDBJ databases">
        <authorList>
            <person name="Branca A.L. A."/>
        </authorList>
    </citation>
    <scope>NUCLEOTIDE SEQUENCE</scope>
</reference>
<evidence type="ECO:0000313" key="3">
    <source>
        <dbReference type="Proteomes" id="UP001153461"/>
    </source>
</evidence>
<feature type="signal peptide" evidence="1">
    <location>
        <begin position="1"/>
        <end position="17"/>
    </location>
</feature>
<dbReference type="AlphaFoldDB" id="A0A9W4IS56"/>
<dbReference type="InterPro" id="IPR011009">
    <property type="entry name" value="Kinase-like_dom_sf"/>
</dbReference>
<evidence type="ECO:0008006" key="4">
    <source>
        <dbReference type="Google" id="ProtNLM"/>
    </source>
</evidence>
<dbReference type="Proteomes" id="UP001153461">
    <property type="component" value="Unassembled WGS sequence"/>
</dbReference>